<feature type="transmembrane region" description="Helical" evidence="9">
    <location>
        <begin position="59"/>
        <end position="79"/>
    </location>
</feature>
<dbReference type="CDD" id="cd06421">
    <property type="entry name" value="CESA_CelA_like"/>
    <property type="match status" value="1"/>
</dbReference>
<feature type="transmembrane region" description="Helical" evidence="9">
    <location>
        <begin position="35"/>
        <end position="52"/>
    </location>
</feature>
<comment type="subcellular location">
    <subcellularLocation>
        <location evidence="9">Cell inner membrane</location>
    </subcellularLocation>
    <subcellularLocation>
        <location evidence="1">Endomembrane system</location>
        <topology evidence="1">Multi-pass membrane protein</topology>
    </subcellularLocation>
</comment>
<dbReference type="UniPathway" id="UPA00694"/>
<dbReference type="SUPFAM" id="SSF53448">
    <property type="entry name" value="Nucleotide-diphospho-sugar transferases"/>
    <property type="match status" value="1"/>
</dbReference>
<reference evidence="11 12" key="1">
    <citation type="submission" date="2016-10" db="EMBL/GenBank/DDBJ databases">
        <authorList>
            <person name="de Groot N.N."/>
        </authorList>
    </citation>
    <scope>NUCLEOTIDE SEQUENCE [LARGE SCALE GENOMIC DNA]</scope>
    <source>
        <strain evidence="11 12">DSM 23042</strain>
    </source>
</reference>
<evidence type="ECO:0000256" key="7">
    <source>
        <dbReference type="ARBA" id="ARBA00022989"/>
    </source>
</evidence>
<feature type="domain" description="PilZ" evidence="10">
    <location>
        <begin position="574"/>
        <end position="685"/>
    </location>
</feature>
<feature type="transmembrane region" description="Helical" evidence="9">
    <location>
        <begin position="91"/>
        <end position="117"/>
    </location>
</feature>
<proteinExistence type="predicted"/>
<dbReference type="PRINTS" id="PR01439">
    <property type="entry name" value="CELLSNTHASEA"/>
</dbReference>
<dbReference type="EMBL" id="FOGU01000011">
    <property type="protein sequence ID" value="SES34445.1"/>
    <property type="molecule type" value="Genomic_DNA"/>
</dbReference>
<comment type="pathway">
    <text evidence="9">Glycan metabolism; bacterial cellulose biosynthesis.</text>
</comment>
<dbReference type="InterPro" id="IPR050321">
    <property type="entry name" value="Glycosyltr_2/OpgH_subfam"/>
</dbReference>
<evidence type="ECO:0000256" key="3">
    <source>
        <dbReference type="ARBA" id="ARBA00022519"/>
    </source>
</evidence>
<dbReference type="Proteomes" id="UP000198885">
    <property type="component" value="Unassembled WGS sequence"/>
</dbReference>
<comment type="cofactor">
    <cofactor evidence="9">
        <name>Mg(2+)</name>
        <dbReference type="ChEBI" id="CHEBI:18420"/>
    </cofactor>
</comment>
<keyword evidence="5 9" id="KW-0808">Transferase</keyword>
<dbReference type="EC" id="2.4.1.12" evidence="9"/>
<keyword evidence="6 9" id="KW-0812">Transmembrane</keyword>
<organism evidence="11 12">
    <name type="scientific">Tranquillimonas rosea</name>
    <dbReference type="NCBI Taxonomy" id="641238"/>
    <lineage>
        <taxon>Bacteria</taxon>
        <taxon>Pseudomonadati</taxon>
        <taxon>Pseudomonadota</taxon>
        <taxon>Alphaproteobacteria</taxon>
        <taxon>Rhodobacterales</taxon>
        <taxon>Roseobacteraceae</taxon>
        <taxon>Tranquillimonas</taxon>
    </lineage>
</organism>
<sequence length="783" mass="85818">MSKSLVSRSGATLRISLWFISVACVLVMASIPTTITVQALLGVVTVVSVLVLRHYAHNLAARMAMLGIASVVVLRYWFWRVLHTLPGLDDPVSFVAALLLFMVETFAIGIFFLGNFIMADPVRHKRPAPVSVGALPRVDVLIPTLDEPRDLLAVTLAAARNMAYPPELVKVVLCDDGGTDARCGNPDPVKAAAARKRRRELQELCDELGCIYMTRPENRSAKAGNLNEALSRLDGELVVIFDADHAPTRDFLARTVGYFAENEKLFLVQTPHFFLNDDPVARNLHLGEDTPPENEMFYGQLHEGLDRWGGAFFCGSAAVLRRTALDEVGGISGNTITEDAETALTIHSRGWESMYLNHAMVAGLQPETFASFLQQRGRWATGMMQLLTSKFPFAQRGMRPFQQLCYFNSMTYWLFPLFRLVLLLAPLTYLFFGIELFVTTASEALAYMSSYLIISYVVQNTLYGTTRRPFLSEIYEIAQTPYLVRAVIGALARPKSASFKVTSKTETVTESVLSDVARPLILLFALMLSGVAVLAWRWYALPGDREILQIVGFWVIANALLTGAALRAVVEARQRRASPRCAVTIPAIAGDSATEGQNLPATITDISYGGARLVLLPRPDQKAHRSYKPSERLRFMPSKSFGFDAAAPINGEIANVRTEGGRLVLGMKFAEDQTGAGLRTIAAMLNGDSERWAAIRASRSSHVGLIRGALRMFVLAFAGIGSTVSLVLRPGAMRPKRVEAAESAGWVGHAPIESQAFIDADNTPFFVLSGDTDMRRSQSTSGA</sequence>
<dbReference type="RefSeq" id="WP_092695701.1">
    <property type="nucleotide sequence ID" value="NZ_FOGU01000011.1"/>
</dbReference>
<keyword evidence="8 9" id="KW-0472">Membrane</keyword>
<dbReference type="Pfam" id="PF13641">
    <property type="entry name" value="Glyco_tranf_2_3"/>
    <property type="match status" value="1"/>
</dbReference>
<evidence type="ECO:0000259" key="10">
    <source>
        <dbReference type="Pfam" id="PF07238"/>
    </source>
</evidence>
<dbReference type="GO" id="GO:0005886">
    <property type="term" value="C:plasma membrane"/>
    <property type="evidence" value="ECO:0007669"/>
    <property type="project" value="UniProtKB-SubCell"/>
</dbReference>
<keyword evidence="3 9" id="KW-0997">Cell inner membrane</keyword>
<dbReference type="GO" id="GO:0030244">
    <property type="term" value="P:cellulose biosynthetic process"/>
    <property type="evidence" value="ECO:0007669"/>
    <property type="project" value="UniProtKB-KW"/>
</dbReference>
<dbReference type="AlphaFoldDB" id="A0A1H9WKQ1"/>
<feature type="transmembrane region" description="Helical" evidence="9">
    <location>
        <begin position="551"/>
        <end position="570"/>
    </location>
</feature>
<dbReference type="STRING" id="641238.SAMN04490244_11182"/>
<accession>A0A1H9WKQ1</accession>
<evidence type="ECO:0000256" key="2">
    <source>
        <dbReference type="ARBA" id="ARBA00022475"/>
    </source>
</evidence>
<evidence type="ECO:0000256" key="9">
    <source>
        <dbReference type="RuleBase" id="RU365020"/>
    </source>
</evidence>
<feature type="transmembrane region" description="Helical" evidence="9">
    <location>
        <begin position="709"/>
        <end position="728"/>
    </location>
</feature>
<keyword evidence="9" id="KW-0973">c-di-GMP</keyword>
<dbReference type="GO" id="GO:0016760">
    <property type="term" value="F:cellulose synthase (UDP-forming) activity"/>
    <property type="evidence" value="ECO:0007669"/>
    <property type="project" value="UniProtKB-EC"/>
</dbReference>
<dbReference type="GO" id="GO:0012505">
    <property type="term" value="C:endomembrane system"/>
    <property type="evidence" value="ECO:0007669"/>
    <property type="project" value="UniProtKB-SubCell"/>
</dbReference>
<dbReference type="InterPro" id="IPR029044">
    <property type="entry name" value="Nucleotide-diphossugar_trans"/>
</dbReference>
<evidence type="ECO:0000256" key="5">
    <source>
        <dbReference type="ARBA" id="ARBA00022679"/>
    </source>
</evidence>
<keyword evidence="2 9" id="KW-1003">Cell membrane</keyword>
<dbReference type="GO" id="GO:0035438">
    <property type="term" value="F:cyclic-di-GMP binding"/>
    <property type="evidence" value="ECO:0007669"/>
    <property type="project" value="InterPro"/>
</dbReference>
<dbReference type="Pfam" id="PF07238">
    <property type="entry name" value="PilZ"/>
    <property type="match status" value="1"/>
</dbReference>
<evidence type="ECO:0000313" key="12">
    <source>
        <dbReference type="Proteomes" id="UP000198885"/>
    </source>
</evidence>
<evidence type="ECO:0000256" key="6">
    <source>
        <dbReference type="ARBA" id="ARBA00022692"/>
    </source>
</evidence>
<name>A0A1H9WKQ1_9RHOB</name>
<dbReference type="InterPro" id="IPR003919">
    <property type="entry name" value="Cell_synth_A"/>
</dbReference>
<feature type="transmembrane region" description="Helical" evidence="9">
    <location>
        <begin position="444"/>
        <end position="463"/>
    </location>
</feature>
<dbReference type="NCBIfam" id="TIGR03030">
    <property type="entry name" value="CelA"/>
    <property type="match status" value="1"/>
</dbReference>
<dbReference type="SUPFAM" id="SSF141371">
    <property type="entry name" value="PilZ domain-like"/>
    <property type="match status" value="1"/>
</dbReference>
<dbReference type="PANTHER" id="PTHR43867:SF2">
    <property type="entry name" value="CELLULOSE SYNTHASE CATALYTIC SUBUNIT A [UDP-FORMING]"/>
    <property type="match status" value="1"/>
</dbReference>
<evidence type="ECO:0000256" key="1">
    <source>
        <dbReference type="ARBA" id="ARBA00004127"/>
    </source>
</evidence>
<evidence type="ECO:0000256" key="8">
    <source>
        <dbReference type="ARBA" id="ARBA00023136"/>
    </source>
</evidence>
<dbReference type="Gene3D" id="3.90.550.10">
    <property type="entry name" value="Spore Coat Polysaccharide Biosynthesis Protein SpsA, Chain A"/>
    <property type="match status" value="1"/>
</dbReference>
<comment type="catalytic activity">
    <reaction evidence="9">
        <text>[(1-&gt;4)-beta-D-glucosyl](n) + UDP-alpha-D-glucose = [(1-&gt;4)-beta-D-glucosyl](n+1) + UDP + H(+)</text>
        <dbReference type="Rhea" id="RHEA:19929"/>
        <dbReference type="Rhea" id="RHEA-COMP:10033"/>
        <dbReference type="Rhea" id="RHEA-COMP:10034"/>
        <dbReference type="ChEBI" id="CHEBI:15378"/>
        <dbReference type="ChEBI" id="CHEBI:18246"/>
        <dbReference type="ChEBI" id="CHEBI:58223"/>
        <dbReference type="ChEBI" id="CHEBI:58885"/>
        <dbReference type="EC" id="2.4.1.12"/>
    </reaction>
</comment>
<dbReference type="OrthoDB" id="9806824at2"/>
<keyword evidence="9" id="KW-0135">Cellulose biosynthesis</keyword>
<keyword evidence="4 9" id="KW-0328">Glycosyltransferase</keyword>
<evidence type="ECO:0000313" key="11">
    <source>
        <dbReference type="EMBL" id="SES34445.1"/>
    </source>
</evidence>
<protein>
    <recommendedName>
        <fullName evidence="9">Cellulose synthase catalytic subunit [UDP-forming]</fullName>
        <ecNumber evidence="9">2.4.1.12</ecNumber>
    </recommendedName>
</protein>
<keyword evidence="7 9" id="KW-1133">Transmembrane helix</keyword>
<dbReference type="GO" id="GO:0006011">
    <property type="term" value="P:UDP-alpha-D-glucose metabolic process"/>
    <property type="evidence" value="ECO:0007669"/>
    <property type="project" value="InterPro"/>
</dbReference>
<dbReference type="InterPro" id="IPR009875">
    <property type="entry name" value="PilZ_domain"/>
</dbReference>
<dbReference type="PANTHER" id="PTHR43867">
    <property type="entry name" value="CELLULOSE SYNTHASE CATALYTIC SUBUNIT A [UDP-FORMING]"/>
    <property type="match status" value="1"/>
</dbReference>
<dbReference type="Gene3D" id="2.40.10.220">
    <property type="entry name" value="predicted glycosyltransferase like domains"/>
    <property type="match status" value="1"/>
</dbReference>
<feature type="transmembrane region" description="Helical" evidence="9">
    <location>
        <begin position="520"/>
        <end position="539"/>
    </location>
</feature>
<evidence type="ECO:0000256" key="4">
    <source>
        <dbReference type="ARBA" id="ARBA00022676"/>
    </source>
</evidence>
<keyword evidence="12" id="KW-1185">Reference proteome</keyword>
<feature type="transmembrane region" description="Helical" evidence="9">
    <location>
        <begin position="12"/>
        <end position="29"/>
    </location>
</feature>
<feature type="transmembrane region" description="Helical" evidence="9">
    <location>
        <begin position="412"/>
        <end position="432"/>
    </location>
</feature>
<comment type="function">
    <text evidence="9">Catalytic subunit of cellulose synthase. It polymerizes uridine 5'-diphosphate glucose to cellulose.</text>
</comment>
<gene>
    <name evidence="11" type="ORF">SAMN04490244_11182</name>
</gene>